<evidence type="ECO:0000256" key="5">
    <source>
        <dbReference type="ARBA" id="ARBA00023136"/>
    </source>
</evidence>
<comment type="similarity">
    <text evidence="2">Belongs to the unc-93 family.</text>
</comment>
<feature type="transmembrane region" description="Helical" evidence="6">
    <location>
        <begin position="149"/>
        <end position="168"/>
    </location>
</feature>
<feature type="transmembrane region" description="Helical" evidence="6">
    <location>
        <begin position="352"/>
        <end position="374"/>
    </location>
</feature>
<proteinExistence type="inferred from homology"/>
<evidence type="ECO:0000256" key="6">
    <source>
        <dbReference type="SAM" id="Phobius"/>
    </source>
</evidence>
<dbReference type="AlphaFoldDB" id="A0A9P1IRA0"/>
<feature type="transmembrane region" description="Helical" evidence="6">
    <location>
        <begin position="12"/>
        <end position="34"/>
    </location>
</feature>
<dbReference type="EMBL" id="CANHGI010000004">
    <property type="protein sequence ID" value="CAI5449311.1"/>
    <property type="molecule type" value="Genomic_DNA"/>
</dbReference>
<organism evidence="7 8">
    <name type="scientific">Caenorhabditis angaria</name>
    <dbReference type="NCBI Taxonomy" id="860376"/>
    <lineage>
        <taxon>Eukaryota</taxon>
        <taxon>Metazoa</taxon>
        <taxon>Ecdysozoa</taxon>
        <taxon>Nematoda</taxon>
        <taxon>Chromadorea</taxon>
        <taxon>Rhabditida</taxon>
        <taxon>Rhabditina</taxon>
        <taxon>Rhabditomorpha</taxon>
        <taxon>Rhabditoidea</taxon>
        <taxon>Rhabditidae</taxon>
        <taxon>Peloderinae</taxon>
        <taxon>Caenorhabditis</taxon>
    </lineage>
</organism>
<dbReference type="InterPro" id="IPR010291">
    <property type="entry name" value="Ion_channel_UNC-93"/>
</dbReference>
<dbReference type="InterPro" id="IPR036259">
    <property type="entry name" value="MFS_trans_sf"/>
</dbReference>
<feature type="transmembrane region" description="Helical" evidence="6">
    <location>
        <begin position="109"/>
        <end position="129"/>
    </location>
</feature>
<keyword evidence="4 6" id="KW-1133">Transmembrane helix</keyword>
<comment type="subcellular location">
    <subcellularLocation>
        <location evidence="1">Membrane</location>
        <topology evidence="1">Multi-pass membrane protein</topology>
    </subcellularLocation>
</comment>
<accession>A0A9P1IRA0</accession>
<sequence>MFKITPRRHELLSVFMMSMAANFMFLGYDVQTMMAESVIHSVSSKHPERISEYAGYYGQAIHYISFAFFSLFTASLQFYMSSKWMFVIASSIFVFSYLSYFYINSYIFYSAQLIMGFAYAVFNNAEGMYLSEHSTRRTIDSNSALETGIGHTSLFFGGVLMCILFYFVPHNFDGHFLNFDENIVRVIFLSIMAISSVAVLIFSFLPTKQYDSIALNTERISPSIKKQFKRFGHALGHLNTLLLIFTYCYMGFMVSFMYGIYPTSLSFTEQTAGDVYIIAIYLLSSGCAAFTSTILIRPMIKRLHKYKLIVPMTIHVLAMLSVFVLIYLSVPNTATQKPTENVQVLLSPCRKLSIIIGFLLGLADFTITMSRSVICQIAVPEYRAELFSLTRCYQCLASCFILFISPYLTVFSWIIILFIGLFLGTSAIFTVLYRTPTISIASPIEPLKEVEDVVCVA</sequence>
<evidence type="ECO:0000256" key="4">
    <source>
        <dbReference type="ARBA" id="ARBA00022989"/>
    </source>
</evidence>
<feature type="transmembrane region" description="Helical" evidence="6">
    <location>
        <begin position="84"/>
        <end position="103"/>
    </location>
</feature>
<name>A0A9P1IRA0_9PELO</name>
<feature type="transmembrane region" description="Helical" evidence="6">
    <location>
        <begin position="183"/>
        <end position="205"/>
    </location>
</feature>
<keyword evidence="3 6" id="KW-0812">Transmembrane</keyword>
<dbReference type="Pfam" id="PF05978">
    <property type="entry name" value="UNC-93"/>
    <property type="match status" value="1"/>
</dbReference>
<reference evidence="7" key="1">
    <citation type="submission" date="2022-11" db="EMBL/GenBank/DDBJ databases">
        <authorList>
            <person name="Kikuchi T."/>
        </authorList>
    </citation>
    <scope>NUCLEOTIDE SEQUENCE</scope>
    <source>
        <strain evidence="7">PS1010</strain>
    </source>
</reference>
<keyword evidence="8" id="KW-1185">Reference proteome</keyword>
<feature type="transmembrane region" description="Helical" evidence="6">
    <location>
        <begin position="386"/>
        <end position="404"/>
    </location>
</feature>
<evidence type="ECO:0000256" key="1">
    <source>
        <dbReference type="ARBA" id="ARBA00004141"/>
    </source>
</evidence>
<dbReference type="OrthoDB" id="196103at2759"/>
<evidence type="ECO:0000313" key="8">
    <source>
        <dbReference type="Proteomes" id="UP001152747"/>
    </source>
</evidence>
<keyword evidence="5 6" id="KW-0472">Membrane</keyword>
<evidence type="ECO:0000313" key="7">
    <source>
        <dbReference type="EMBL" id="CAI5449311.1"/>
    </source>
</evidence>
<feature type="transmembrane region" description="Helical" evidence="6">
    <location>
        <begin position="410"/>
        <end position="433"/>
    </location>
</feature>
<evidence type="ECO:0000256" key="3">
    <source>
        <dbReference type="ARBA" id="ARBA00022692"/>
    </source>
</evidence>
<gene>
    <name evidence="7" type="ORF">CAMP_LOCUS11948</name>
</gene>
<feature type="transmembrane region" description="Helical" evidence="6">
    <location>
        <begin position="275"/>
        <end position="296"/>
    </location>
</feature>
<dbReference type="Proteomes" id="UP001152747">
    <property type="component" value="Unassembled WGS sequence"/>
</dbReference>
<dbReference type="Gene3D" id="1.20.1250.20">
    <property type="entry name" value="MFS general substrate transporter like domains"/>
    <property type="match status" value="1"/>
</dbReference>
<comment type="caution">
    <text evidence="7">The sequence shown here is derived from an EMBL/GenBank/DDBJ whole genome shotgun (WGS) entry which is preliminary data.</text>
</comment>
<dbReference type="InterPro" id="IPR051617">
    <property type="entry name" value="UNC-93-like_regulator"/>
</dbReference>
<dbReference type="PANTHER" id="PTHR23294">
    <property type="entry name" value="ET TRANSLATION PRODUCT-RELATED"/>
    <property type="match status" value="1"/>
</dbReference>
<dbReference type="PANTHER" id="PTHR23294:SF12">
    <property type="entry name" value="ADP,ATP CARRIER PROTEIN"/>
    <property type="match status" value="1"/>
</dbReference>
<feature type="transmembrane region" description="Helical" evidence="6">
    <location>
        <begin position="54"/>
        <end position="72"/>
    </location>
</feature>
<feature type="transmembrane region" description="Helical" evidence="6">
    <location>
        <begin position="235"/>
        <end position="260"/>
    </location>
</feature>
<evidence type="ECO:0000256" key="2">
    <source>
        <dbReference type="ARBA" id="ARBA00009172"/>
    </source>
</evidence>
<dbReference type="GO" id="GO:0016020">
    <property type="term" value="C:membrane"/>
    <property type="evidence" value="ECO:0007669"/>
    <property type="project" value="UniProtKB-SubCell"/>
</dbReference>
<feature type="transmembrane region" description="Helical" evidence="6">
    <location>
        <begin position="308"/>
        <end position="330"/>
    </location>
</feature>
<dbReference type="SUPFAM" id="SSF103473">
    <property type="entry name" value="MFS general substrate transporter"/>
    <property type="match status" value="1"/>
</dbReference>
<protein>
    <submittedName>
        <fullName evidence="7">Uncharacterized protein</fullName>
    </submittedName>
</protein>